<sequence>MSLPGLTGEQGTTGTGNSNSSPLRASWPFSLVLSSGRFYNNTINPVHGTSKKENHMKITLHEGLDLSEPEIEIRCHIADPRLKRLIDYIHQYSFSLEGRIGDASFYLHSEEIIYVDSADGRTFLYSGKNVYESRETLASLEEKLANTTFVRISKNCIVNTAWLKSVSPLWNHRLEALLKNGEKLIVSRNYIPALKEKLSQ</sequence>
<evidence type="ECO:0000313" key="4">
    <source>
        <dbReference type="Proteomes" id="UP000434223"/>
    </source>
</evidence>
<feature type="domain" description="HTH LytTR-type" evidence="2">
    <location>
        <begin position="96"/>
        <end position="200"/>
    </location>
</feature>
<dbReference type="Proteomes" id="UP000434223">
    <property type="component" value="Unassembled WGS sequence"/>
</dbReference>
<dbReference type="InterPro" id="IPR046947">
    <property type="entry name" value="LytR-like"/>
</dbReference>
<dbReference type="AlphaFoldDB" id="A0AAW9WP22"/>
<accession>A0AAW9WP22</accession>
<organism evidence="3 4">
    <name type="scientific">Hungatella hathewayi</name>
    <dbReference type="NCBI Taxonomy" id="154046"/>
    <lineage>
        <taxon>Bacteria</taxon>
        <taxon>Bacillati</taxon>
        <taxon>Bacillota</taxon>
        <taxon>Clostridia</taxon>
        <taxon>Lachnospirales</taxon>
        <taxon>Lachnospiraceae</taxon>
        <taxon>Hungatella</taxon>
    </lineage>
</organism>
<dbReference type="Gene3D" id="2.40.50.1020">
    <property type="entry name" value="LytTr DNA-binding domain"/>
    <property type="match status" value="1"/>
</dbReference>
<dbReference type="EMBL" id="WNME01000046">
    <property type="protein sequence ID" value="MUB67110.1"/>
    <property type="molecule type" value="Genomic_DNA"/>
</dbReference>
<dbReference type="SMART" id="SM00850">
    <property type="entry name" value="LytTR"/>
    <property type="match status" value="1"/>
</dbReference>
<dbReference type="Pfam" id="PF04397">
    <property type="entry name" value="LytTR"/>
    <property type="match status" value="1"/>
</dbReference>
<feature type="region of interest" description="Disordered" evidence="1">
    <location>
        <begin position="1"/>
        <end position="21"/>
    </location>
</feature>
<evidence type="ECO:0000313" key="3">
    <source>
        <dbReference type="EMBL" id="MUB67110.1"/>
    </source>
</evidence>
<dbReference type="PANTHER" id="PTHR37299">
    <property type="entry name" value="TRANSCRIPTIONAL REGULATOR-RELATED"/>
    <property type="match status" value="1"/>
</dbReference>
<comment type="caution">
    <text evidence="3">The sequence shown here is derived from an EMBL/GenBank/DDBJ whole genome shotgun (WGS) entry which is preliminary data.</text>
</comment>
<dbReference type="GO" id="GO:0000156">
    <property type="term" value="F:phosphorelay response regulator activity"/>
    <property type="evidence" value="ECO:0007669"/>
    <property type="project" value="InterPro"/>
</dbReference>
<protein>
    <submittedName>
        <fullName evidence="3">LytTR family transcriptional regulator</fullName>
    </submittedName>
</protein>
<dbReference type="PANTHER" id="PTHR37299:SF1">
    <property type="entry name" value="STAGE 0 SPORULATION PROTEIN A HOMOLOG"/>
    <property type="match status" value="1"/>
</dbReference>
<dbReference type="GO" id="GO:0003677">
    <property type="term" value="F:DNA binding"/>
    <property type="evidence" value="ECO:0007669"/>
    <property type="project" value="InterPro"/>
</dbReference>
<name>A0AAW9WP22_9FIRM</name>
<evidence type="ECO:0000259" key="2">
    <source>
        <dbReference type="PROSITE" id="PS50930"/>
    </source>
</evidence>
<proteinExistence type="predicted"/>
<dbReference type="InterPro" id="IPR007492">
    <property type="entry name" value="LytTR_DNA-bd_dom"/>
</dbReference>
<evidence type="ECO:0000256" key="1">
    <source>
        <dbReference type="SAM" id="MobiDB-lite"/>
    </source>
</evidence>
<gene>
    <name evidence="3" type="ORF">GNE07_29275</name>
</gene>
<reference evidence="3 4" key="1">
    <citation type="submission" date="2019-09" db="EMBL/GenBank/DDBJ databases">
        <title>Draft genome sequencing of Hungatella hathewayi 123Y-2.</title>
        <authorList>
            <person name="Lv Q."/>
            <person name="Li S."/>
        </authorList>
    </citation>
    <scope>NUCLEOTIDE SEQUENCE [LARGE SCALE GENOMIC DNA]</scope>
    <source>
        <strain evidence="3 4">123Y-2</strain>
    </source>
</reference>
<dbReference type="PROSITE" id="PS50930">
    <property type="entry name" value="HTH_LYTTR"/>
    <property type="match status" value="1"/>
</dbReference>